<protein>
    <submittedName>
        <fullName evidence="1">Uncharacterized protein</fullName>
    </submittedName>
</protein>
<name>A0ACB6V1Z2_9ASCO</name>
<keyword evidence="2" id="KW-1185">Reference proteome</keyword>
<gene>
    <name evidence="1" type="ORF">D0Z00_003159</name>
</gene>
<evidence type="ECO:0000313" key="2">
    <source>
        <dbReference type="Proteomes" id="UP000744676"/>
    </source>
</evidence>
<proteinExistence type="predicted"/>
<evidence type="ECO:0000313" key="1">
    <source>
        <dbReference type="EMBL" id="KAF5095379.1"/>
    </source>
</evidence>
<dbReference type="Proteomes" id="UP000744676">
    <property type="component" value="Unassembled WGS sequence"/>
</dbReference>
<accession>A0ACB6V1Z2</accession>
<reference evidence="1 2" key="1">
    <citation type="journal article" date="2020" name="Front. Microbiol.">
        <title>Phenotypic and Genetic Characterization of the Cheese Ripening Yeast Geotrichum candidum.</title>
        <authorList>
            <person name="Perkins V."/>
            <person name="Vignola S."/>
            <person name="Lessard M.H."/>
            <person name="Plante P.L."/>
            <person name="Corbeil J."/>
            <person name="Dugat-Bony E."/>
            <person name="Frenette M."/>
            <person name="Labrie S."/>
        </authorList>
    </citation>
    <scope>NUCLEOTIDE SEQUENCE [LARGE SCALE GENOMIC DNA]</scope>
    <source>
        <strain evidence="1 2">LMA-1147</strain>
    </source>
</reference>
<dbReference type="EMBL" id="QVQA01000126">
    <property type="protein sequence ID" value="KAF5095379.1"/>
    <property type="molecule type" value="Genomic_DNA"/>
</dbReference>
<organism evidence="1 2">
    <name type="scientific">Geotrichum galactomycetum</name>
    <dbReference type="NCBI Taxonomy" id="27317"/>
    <lineage>
        <taxon>Eukaryota</taxon>
        <taxon>Fungi</taxon>
        <taxon>Dikarya</taxon>
        <taxon>Ascomycota</taxon>
        <taxon>Saccharomycotina</taxon>
        <taxon>Dipodascomycetes</taxon>
        <taxon>Dipodascales</taxon>
        <taxon>Dipodascaceae</taxon>
        <taxon>Geotrichum</taxon>
    </lineage>
</organism>
<sequence>MSAASKILSEKPTELELQVGQALIDLENSASDLKAQLRPLQLKSVREIEVSGGKKAVVIFFPPPALQSVHKVQQRLTRELEKKFSDRHVVFLAERRILAKPGRRNRQTQKRPISRTLTAVHDRILEDLVFPTEIVGKRVRYQVGGSKLQKVILDNKDSAVIDYKLESFQAVYNKLTGKQVVFEIPASQGEVY</sequence>
<comment type="caution">
    <text evidence="1">The sequence shown here is derived from an EMBL/GenBank/DDBJ whole genome shotgun (WGS) entry which is preliminary data.</text>
</comment>